<proteinExistence type="predicted"/>
<accession>A0A250KV49</accession>
<dbReference type="Proteomes" id="UP000266313">
    <property type="component" value="Chromosome"/>
</dbReference>
<dbReference type="KEGG" id="mmai:sS8_3601"/>
<organism evidence="1 2">
    <name type="scientific">Methylocaldum marinum</name>
    <dbReference type="NCBI Taxonomy" id="1432792"/>
    <lineage>
        <taxon>Bacteria</taxon>
        <taxon>Pseudomonadati</taxon>
        <taxon>Pseudomonadota</taxon>
        <taxon>Gammaproteobacteria</taxon>
        <taxon>Methylococcales</taxon>
        <taxon>Methylococcaceae</taxon>
        <taxon>Methylocaldum</taxon>
    </lineage>
</organism>
<reference evidence="1 2" key="1">
    <citation type="submission" date="2016-12" db="EMBL/GenBank/DDBJ databases">
        <title>Genome sequencing of Methylocaldum marinum.</title>
        <authorList>
            <person name="Takeuchi M."/>
            <person name="Kamagata Y."/>
            <person name="Hiraoka S."/>
            <person name="Oshima K."/>
            <person name="Hattori M."/>
            <person name="Iwasaki W."/>
        </authorList>
    </citation>
    <scope>NUCLEOTIDE SEQUENCE [LARGE SCALE GENOMIC DNA]</scope>
    <source>
        <strain evidence="1 2">S8</strain>
    </source>
</reference>
<dbReference type="AlphaFoldDB" id="A0A250KV49"/>
<sequence length="189" mass="22036">MELHFHSSVEYMNHVIELAPSELNDWLDAILNNRSYAPKNFNWLGLAEILARRALETRSLQWAHLAIRVYEYRARSADKDERDSLLCSEMRVRVHFIKQFGLSKEDGLLDINTVVSWFMENTDCSLEWAKNVSDNWLDKLQKGEITIETINALRKIKNRINIVKSLDSLGFLDGYPEVRQWIALSSQLP</sequence>
<name>A0A250KV49_9GAMM</name>
<evidence type="ECO:0000313" key="2">
    <source>
        <dbReference type="Proteomes" id="UP000266313"/>
    </source>
</evidence>
<protein>
    <submittedName>
        <fullName evidence="1">Conserved uncharacterized protein</fullName>
    </submittedName>
</protein>
<keyword evidence="2" id="KW-1185">Reference proteome</keyword>
<dbReference type="EMBL" id="AP017928">
    <property type="protein sequence ID" value="BBA35538.1"/>
    <property type="molecule type" value="Genomic_DNA"/>
</dbReference>
<evidence type="ECO:0000313" key="1">
    <source>
        <dbReference type="EMBL" id="BBA35538.1"/>
    </source>
</evidence>
<gene>
    <name evidence="1" type="ORF">sS8_3601</name>
</gene>